<sequence length="193" mass="20741">SPTQFLNGPNGGSVTSTPANNHHNNNSPSKVRFAQKTTDQWLHMFETPPSSDLSGVTSTNKENVSPYRKSRKCLSSTWSSGGDIAVPGLTTPNTPVRNAQNNDNTFDLLETPSKSLIEESSSLLLFSPPAILRDPLTDGLCYSSAHSLQTSCHTNSSVYNTSNDTHEDSGSSLGVHPLSFALSKSVDSMSQRK</sequence>
<name>A0A7R9LZQ0_9ACAR</name>
<evidence type="ECO:0000313" key="2">
    <source>
        <dbReference type="EMBL" id="CAD7649600.1"/>
    </source>
</evidence>
<gene>
    <name evidence="2" type="ORF">OSB1V03_LOCUS22464</name>
</gene>
<feature type="compositionally biased region" description="Polar residues" evidence="1">
    <location>
        <begin position="1"/>
        <end position="19"/>
    </location>
</feature>
<accession>A0A7R9LZQ0</accession>
<dbReference type="EMBL" id="OC902778">
    <property type="protein sequence ID" value="CAD7649600.1"/>
    <property type="molecule type" value="Genomic_DNA"/>
</dbReference>
<proteinExistence type="predicted"/>
<reference evidence="2" key="1">
    <citation type="submission" date="2020-11" db="EMBL/GenBank/DDBJ databases">
        <authorList>
            <person name="Tran Van P."/>
        </authorList>
    </citation>
    <scope>NUCLEOTIDE SEQUENCE</scope>
</reference>
<feature type="region of interest" description="Disordered" evidence="1">
    <location>
        <begin position="1"/>
        <end position="32"/>
    </location>
</feature>
<protein>
    <submittedName>
        <fullName evidence="2">Uncharacterized protein</fullName>
    </submittedName>
</protein>
<evidence type="ECO:0000313" key="3">
    <source>
        <dbReference type="Proteomes" id="UP000759131"/>
    </source>
</evidence>
<keyword evidence="3" id="KW-1185">Reference proteome</keyword>
<feature type="non-terminal residue" evidence="2">
    <location>
        <position position="1"/>
    </location>
</feature>
<dbReference type="AlphaFoldDB" id="A0A7R9LZQ0"/>
<feature type="non-terminal residue" evidence="2">
    <location>
        <position position="193"/>
    </location>
</feature>
<evidence type="ECO:0000256" key="1">
    <source>
        <dbReference type="SAM" id="MobiDB-lite"/>
    </source>
</evidence>
<dbReference type="Proteomes" id="UP000759131">
    <property type="component" value="Unassembled WGS sequence"/>
</dbReference>
<dbReference type="EMBL" id="CAJPIZ010048203">
    <property type="protein sequence ID" value="CAG2122518.1"/>
    <property type="molecule type" value="Genomic_DNA"/>
</dbReference>
<organism evidence="2">
    <name type="scientific">Medioppia subpectinata</name>
    <dbReference type="NCBI Taxonomy" id="1979941"/>
    <lineage>
        <taxon>Eukaryota</taxon>
        <taxon>Metazoa</taxon>
        <taxon>Ecdysozoa</taxon>
        <taxon>Arthropoda</taxon>
        <taxon>Chelicerata</taxon>
        <taxon>Arachnida</taxon>
        <taxon>Acari</taxon>
        <taxon>Acariformes</taxon>
        <taxon>Sarcoptiformes</taxon>
        <taxon>Oribatida</taxon>
        <taxon>Brachypylina</taxon>
        <taxon>Oppioidea</taxon>
        <taxon>Oppiidae</taxon>
        <taxon>Medioppia</taxon>
    </lineage>
</organism>